<dbReference type="GO" id="GO:0000272">
    <property type="term" value="P:polysaccharide catabolic process"/>
    <property type="evidence" value="ECO:0007669"/>
    <property type="project" value="InterPro"/>
</dbReference>
<sequence>IGTYNSFWTYFSNEYQIPVDTRSMQMILMGTRYAGDDNDSYFDDLFLKILQNESCLNLLGDLNQDTVINILDVIVLINIILGQSPTDYQEEAGDVNQDGIINVLDIILVVNIILNR</sequence>
<feature type="non-terminal residue" evidence="2">
    <location>
        <position position="1"/>
    </location>
</feature>
<dbReference type="Gene3D" id="1.10.1330.10">
    <property type="entry name" value="Dockerin domain"/>
    <property type="match status" value="1"/>
</dbReference>
<dbReference type="SUPFAM" id="SSF63446">
    <property type="entry name" value="Type I dockerin domain"/>
    <property type="match status" value="1"/>
</dbReference>
<evidence type="ECO:0000313" key="2">
    <source>
        <dbReference type="EMBL" id="SVE34345.1"/>
    </source>
</evidence>
<accession>A0A383CR97</accession>
<dbReference type="PROSITE" id="PS51766">
    <property type="entry name" value="DOCKERIN"/>
    <property type="match status" value="1"/>
</dbReference>
<dbReference type="InterPro" id="IPR036439">
    <property type="entry name" value="Dockerin_dom_sf"/>
</dbReference>
<proteinExistence type="predicted"/>
<dbReference type="CDD" id="cd14256">
    <property type="entry name" value="Dockerin_I"/>
    <property type="match status" value="1"/>
</dbReference>
<name>A0A383CR97_9ZZZZ</name>
<dbReference type="EMBL" id="UINC01210734">
    <property type="protein sequence ID" value="SVE34345.1"/>
    <property type="molecule type" value="Genomic_DNA"/>
</dbReference>
<dbReference type="AlphaFoldDB" id="A0A383CR97"/>
<dbReference type="GO" id="GO:0004553">
    <property type="term" value="F:hydrolase activity, hydrolyzing O-glycosyl compounds"/>
    <property type="evidence" value="ECO:0007669"/>
    <property type="project" value="InterPro"/>
</dbReference>
<reference evidence="2" key="1">
    <citation type="submission" date="2018-05" db="EMBL/GenBank/DDBJ databases">
        <authorList>
            <person name="Lanie J.A."/>
            <person name="Ng W.-L."/>
            <person name="Kazmierczak K.M."/>
            <person name="Andrzejewski T.M."/>
            <person name="Davidsen T.M."/>
            <person name="Wayne K.J."/>
            <person name="Tettelin H."/>
            <person name="Glass J.I."/>
            <person name="Rusch D."/>
            <person name="Podicherti R."/>
            <person name="Tsui H.-C.T."/>
            <person name="Winkler M.E."/>
        </authorList>
    </citation>
    <scope>NUCLEOTIDE SEQUENCE</scope>
</reference>
<dbReference type="PROSITE" id="PS00018">
    <property type="entry name" value="EF_HAND_1"/>
    <property type="match status" value="1"/>
</dbReference>
<gene>
    <name evidence="2" type="ORF">METZ01_LOCUS487199</name>
</gene>
<dbReference type="InterPro" id="IPR016134">
    <property type="entry name" value="Dockerin_dom"/>
</dbReference>
<organism evidence="2">
    <name type="scientific">marine metagenome</name>
    <dbReference type="NCBI Taxonomy" id="408172"/>
    <lineage>
        <taxon>unclassified sequences</taxon>
        <taxon>metagenomes</taxon>
        <taxon>ecological metagenomes</taxon>
    </lineage>
</organism>
<evidence type="ECO:0000259" key="1">
    <source>
        <dbReference type="PROSITE" id="PS51766"/>
    </source>
</evidence>
<feature type="domain" description="Dockerin" evidence="1">
    <location>
        <begin position="55"/>
        <end position="116"/>
    </location>
</feature>
<dbReference type="InterPro" id="IPR018247">
    <property type="entry name" value="EF_Hand_1_Ca_BS"/>
</dbReference>
<protein>
    <recommendedName>
        <fullName evidence="1">Dockerin domain-containing protein</fullName>
    </recommendedName>
</protein>
<dbReference type="InterPro" id="IPR002105">
    <property type="entry name" value="Dockerin_1_rpt"/>
</dbReference>
<dbReference type="Pfam" id="PF00404">
    <property type="entry name" value="Dockerin_1"/>
    <property type="match status" value="1"/>
</dbReference>